<reference evidence="1 2" key="1">
    <citation type="submission" date="2019-11" db="EMBL/GenBank/DDBJ databases">
        <authorList>
            <person name="Li J."/>
        </authorList>
    </citation>
    <scope>NUCLEOTIDE SEQUENCE [LARGE SCALE GENOMIC DNA]</scope>
    <source>
        <strain evidence="1 2">MF47</strain>
    </source>
</reference>
<accession>A0A5Q2MH75</accession>
<name>A0A5Q2MH75_9ACTN</name>
<dbReference type="RefSeq" id="WP_153652360.1">
    <property type="nucleotide sequence ID" value="NZ_CP045737.1"/>
</dbReference>
<gene>
    <name evidence="1" type="ORF">GEV26_06775</name>
</gene>
<sequence>MTGSGPAADLGPDGDEPVGTIAEEAFKLFRAVTGGSEESASGAGGSDGHTCSTTWCPICQVADVLRDHPEAVASVTQSAAALARSLRDLVDTALAPQEKQ</sequence>
<protein>
    <submittedName>
        <fullName evidence="1">Uncharacterized protein</fullName>
    </submittedName>
</protein>
<evidence type="ECO:0000313" key="1">
    <source>
        <dbReference type="EMBL" id="QGG41091.1"/>
    </source>
</evidence>
<dbReference type="AlphaFoldDB" id="A0A5Q2MH75"/>
<proteinExistence type="predicted"/>
<organism evidence="1 2">
    <name type="scientific">Aeromicrobium yanjiei</name>
    <dbReference type="NCBI Taxonomy" id="2662028"/>
    <lineage>
        <taxon>Bacteria</taxon>
        <taxon>Bacillati</taxon>
        <taxon>Actinomycetota</taxon>
        <taxon>Actinomycetes</taxon>
        <taxon>Propionibacteriales</taxon>
        <taxon>Nocardioidaceae</taxon>
        <taxon>Aeromicrobium</taxon>
    </lineage>
</organism>
<keyword evidence="2" id="KW-1185">Reference proteome</keyword>
<dbReference type="EMBL" id="CP045737">
    <property type="protein sequence ID" value="QGG41091.1"/>
    <property type="molecule type" value="Genomic_DNA"/>
</dbReference>
<evidence type="ECO:0000313" key="2">
    <source>
        <dbReference type="Proteomes" id="UP000392064"/>
    </source>
</evidence>
<dbReference type="Proteomes" id="UP000392064">
    <property type="component" value="Chromosome"/>
</dbReference>
<dbReference type="KEGG" id="aef:GEV26_06775"/>